<sequence>MTSLLLIMIIAVIVLIYAFRIPPQKEVVTAGPTCNTFLVNGALHTCPDKYEFNSEKLTCVPIDETGCTATEVPTTITRSETVCTDDIDYARTRFRPCQVLRSCVNGETTISREGYCFQRSGDGQYEEVECMMVPGCRYLDAVHVPTDSTFGNETHKDEVVCPAPAGTSLYRNADQPCFSSWICASGSIDNTQKHLIVCNNDRCQNDLGTCVACDNFERCVYQSANTPLTAIVNS</sequence>
<gene>
    <name evidence="1" type="primary">ORF151</name>
</gene>
<dbReference type="SUPFAM" id="SSF57625">
    <property type="entry name" value="Invertebrate chitin-binding proteins"/>
    <property type="match status" value="1"/>
</dbReference>
<name>Q9PYP5_GVXN</name>
<dbReference type="GeneID" id="1442385"/>
<organismHost>
    <name type="scientific">Xestia</name>
    <dbReference type="NCBI Taxonomy" id="320016"/>
</organismHost>
<dbReference type="Proteomes" id="UP000202921">
    <property type="component" value="Segment"/>
</dbReference>
<evidence type="ECO:0000313" key="2">
    <source>
        <dbReference type="Proteomes" id="UP000202921"/>
    </source>
</evidence>
<dbReference type="RefSeq" id="NP_059299.1">
    <property type="nucleotide sequence ID" value="NC_002331.1"/>
</dbReference>
<evidence type="ECO:0000313" key="1">
    <source>
        <dbReference type="EMBL" id="AAF05265.1"/>
    </source>
</evidence>
<dbReference type="KEGG" id="vg:1442385"/>
<accession>Q9PYP5</accession>
<keyword evidence="2" id="KW-1185">Reference proteome</keyword>
<protein>
    <submittedName>
        <fullName evidence="1">ORF151</fullName>
    </submittedName>
</protein>
<organism evidence="1 2">
    <name type="scientific">Xestia c-nigrum granulosis virus</name>
    <name type="common">XnGV</name>
    <name type="synonym">Xestia c-nigrum granulovirus</name>
    <dbReference type="NCBI Taxonomy" id="51677"/>
    <lineage>
        <taxon>Viruses</taxon>
        <taxon>Viruses incertae sedis</taxon>
        <taxon>Naldaviricetes</taxon>
        <taxon>Lefavirales</taxon>
        <taxon>Baculoviridae</taxon>
        <taxon>Betabaculovirus</taxon>
        <taxon>Betabaculovirus xecnigri</taxon>
    </lineage>
</organism>
<proteinExistence type="predicted"/>
<dbReference type="EMBL" id="AF162221">
    <property type="protein sequence ID" value="AAF05265.1"/>
    <property type="molecule type" value="Genomic_DNA"/>
</dbReference>
<dbReference type="InterPro" id="IPR036508">
    <property type="entry name" value="Chitin-bd_dom_sf"/>
</dbReference>
<reference evidence="1 2" key="1">
    <citation type="journal article" date="1999" name="Virology">
        <title>Sequence analysis of the Xestia c-nigrum granulovirus genome.</title>
        <authorList>
            <person name="Hayakawa T."/>
            <person name="Ko R."/>
            <person name="Okano K."/>
            <person name="Seong S.I."/>
            <person name="Goto C."/>
            <person name="Maeda S."/>
        </authorList>
    </citation>
    <scope>NUCLEOTIDE SEQUENCE [LARGE SCALE GENOMIC DNA]</scope>
</reference>
<dbReference type="GO" id="GO:0008061">
    <property type="term" value="F:chitin binding"/>
    <property type="evidence" value="ECO:0007669"/>
    <property type="project" value="InterPro"/>
</dbReference>